<name>A0A9X4H6Z5_9FIRM</name>
<keyword evidence="3" id="KW-1185">Reference proteome</keyword>
<evidence type="ECO:0000259" key="1">
    <source>
        <dbReference type="Pfam" id="PF07791"/>
    </source>
</evidence>
<accession>A0A9X4H6Z5</accession>
<dbReference type="Proteomes" id="UP001154312">
    <property type="component" value="Unassembled WGS sequence"/>
</dbReference>
<gene>
    <name evidence="2" type="ORF">L7E55_02495</name>
</gene>
<dbReference type="RefSeq" id="WP_277442428.1">
    <property type="nucleotide sequence ID" value="NZ_JAKOAV010000003.1"/>
</dbReference>
<evidence type="ECO:0000313" key="3">
    <source>
        <dbReference type="Proteomes" id="UP001154312"/>
    </source>
</evidence>
<dbReference type="InterPro" id="IPR012433">
    <property type="entry name" value="Imm11"/>
</dbReference>
<evidence type="ECO:0000313" key="2">
    <source>
        <dbReference type="EMBL" id="MDF9407234.1"/>
    </source>
</evidence>
<protein>
    <recommendedName>
        <fullName evidence="1">Immunity MXAN-0049 protein domain-containing protein</fullName>
    </recommendedName>
</protein>
<feature type="domain" description="Immunity MXAN-0049 protein" evidence="1">
    <location>
        <begin position="39"/>
        <end position="193"/>
    </location>
</feature>
<dbReference type="EMBL" id="JAKOAV010000003">
    <property type="protein sequence ID" value="MDF9407234.1"/>
    <property type="molecule type" value="Genomic_DNA"/>
</dbReference>
<organism evidence="2 3">
    <name type="scientific">Pelotomaculum isophthalicicum JI</name>
    <dbReference type="NCBI Taxonomy" id="947010"/>
    <lineage>
        <taxon>Bacteria</taxon>
        <taxon>Bacillati</taxon>
        <taxon>Bacillota</taxon>
        <taxon>Clostridia</taxon>
        <taxon>Eubacteriales</taxon>
        <taxon>Desulfotomaculaceae</taxon>
        <taxon>Pelotomaculum</taxon>
    </lineage>
</organism>
<sequence>MKKWYDPLECDNIVENPFIADTVVLKGVEEFELVRGQLIEKWDKSAWFQASEPKYDGDPDDVLQNAISPPIYSARLRKALDNAGVTGIQYLPVHVLRPDGSPIEGFAIANILNLLPALDFEKSDYDVFEDDYFLPERRGKVRCIRKPVLRRTIIEGYDIFRLMEFKQYIIVSDRFRNIFVANGFTGYSFHQVYTS</sequence>
<reference evidence="2" key="1">
    <citation type="submission" date="2022-02" db="EMBL/GenBank/DDBJ databases">
        <authorList>
            <person name="Leng L."/>
        </authorList>
    </citation>
    <scope>NUCLEOTIDE SEQUENCE</scope>
    <source>
        <strain evidence="2">JI</strain>
    </source>
</reference>
<dbReference type="AlphaFoldDB" id="A0A9X4H6Z5"/>
<proteinExistence type="predicted"/>
<dbReference type="Pfam" id="PF07791">
    <property type="entry name" value="Imm11"/>
    <property type="match status" value="1"/>
</dbReference>
<comment type="caution">
    <text evidence="2">The sequence shown here is derived from an EMBL/GenBank/DDBJ whole genome shotgun (WGS) entry which is preliminary data.</text>
</comment>